<name>A0A1L7GSU9_LIMFE</name>
<dbReference type="AlphaFoldDB" id="A0A1L7GSU9"/>
<gene>
    <name evidence="1" type="ORF">BUW47_00985</name>
</gene>
<evidence type="ECO:0000313" key="2">
    <source>
        <dbReference type="Proteomes" id="UP000185427"/>
    </source>
</evidence>
<reference evidence="1 2" key="1">
    <citation type="submission" date="2016-12" db="EMBL/GenBank/DDBJ databases">
        <title>Complete Genome Sequence of Lactobacillus fermentum Strain SNUV175, a Probiotic for Treatment of Bacterial Vaginosis.</title>
        <authorList>
            <person name="Lee S."/>
            <person name="You H.J."/>
            <person name="Kwon B."/>
            <person name="Ko G."/>
        </authorList>
    </citation>
    <scope>NUCLEOTIDE SEQUENCE [LARGE SCALE GENOMIC DNA]</scope>
    <source>
        <strain evidence="1 2">SNUV175</strain>
    </source>
</reference>
<evidence type="ECO:0000313" key="1">
    <source>
        <dbReference type="EMBL" id="APU45117.1"/>
    </source>
</evidence>
<sequence>MMLSKEKKVQLSGRSLINNVEVARFSAQVATDINDSTTMNTYINDQEAYRKNLKAVRADSDEFRAYVRDEEDKIFAEDTETKE</sequence>
<organism evidence="1 2">
    <name type="scientific">Limosilactobacillus fermentum</name>
    <name type="common">Lactobacillus fermentum</name>
    <dbReference type="NCBI Taxonomy" id="1613"/>
    <lineage>
        <taxon>Bacteria</taxon>
        <taxon>Bacillati</taxon>
        <taxon>Bacillota</taxon>
        <taxon>Bacilli</taxon>
        <taxon>Lactobacillales</taxon>
        <taxon>Lactobacillaceae</taxon>
        <taxon>Limosilactobacillus</taxon>
    </lineage>
</organism>
<protein>
    <submittedName>
        <fullName evidence="1">Uncharacterized protein</fullName>
    </submittedName>
</protein>
<dbReference type="Proteomes" id="UP000185427">
    <property type="component" value="Chromosome"/>
</dbReference>
<accession>A0A1L7GSU9</accession>
<proteinExistence type="predicted"/>
<dbReference type="EMBL" id="CP019030">
    <property type="protein sequence ID" value="APU45117.1"/>
    <property type="molecule type" value="Genomic_DNA"/>
</dbReference>